<dbReference type="InterPro" id="IPR052912">
    <property type="entry name" value="UPF0111_domain"/>
</dbReference>
<dbReference type="RefSeq" id="WP_022866536.1">
    <property type="nucleotide sequence ID" value="NZ_CAMYCL010000015.1"/>
</dbReference>
<dbReference type="Proteomes" id="UP001281731">
    <property type="component" value="Unassembled WGS sequence"/>
</dbReference>
<accession>A0AAW9HVL2</accession>
<evidence type="ECO:0000313" key="3">
    <source>
        <dbReference type="EMBL" id="MDY5154377.1"/>
    </source>
</evidence>
<dbReference type="Pfam" id="PF01865">
    <property type="entry name" value="PhoU_div"/>
    <property type="match status" value="1"/>
</dbReference>
<gene>
    <name evidence="3" type="ORF">R6G80_01350</name>
    <name evidence="2" type="ORF">R6G86_05990</name>
</gene>
<evidence type="ECO:0000313" key="4">
    <source>
        <dbReference type="Proteomes" id="UP001275049"/>
    </source>
</evidence>
<dbReference type="EMBL" id="JAWNGC010000001">
    <property type="protein sequence ID" value="MDY5154377.1"/>
    <property type="molecule type" value="Genomic_DNA"/>
</dbReference>
<dbReference type="InterPro" id="IPR038078">
    <property type="entry name" value="PhoU-like_sf"/>
</dbReference>
<comment type="caution">
    <text evidence="3">The sequence shown here is derived from an EMBL/GenBank/DDBJ whole genome shotgun (WGS) entry which is preliminary data.</text>
</comment>
<dbReference type="AlphaFoldDB" id="A0AAW9HVL2"/>
<dbReference type="Gene3D" id="1.20.58.220">
    <property type="entry name" value="Phosphate transport system protein phou homolog 2, domain 2"/>
    <property type="match status" value="1"/>
</dbReference>
<evidence type="ECO:0000313" key="2">
    <source>
        <dbReference type="EMBL" id="MDY5133284.1"/>
    </source>
</evidence>
<sequence>MGLLSRFSGNSVVFDLISNQAKYLSRTADQLAKLFATPAHDRAEEQKALHAIENKADEANHTLLKKVNVSFVLPFDREDIYELAGQVDTCIDRMDEAGENLTYLKPGALPAEIDEMIDLLRACARRSTDILRKFKPTDPATKDYWIEINQLENQGDALYKKIIANLFDESTDPLEVLRIKLIVDALEGALDSFENLSSVVERISLKES</sequence>
<evidence type="ECO:0000256" key="1">
    <source>
        <dbReference type="ARBA" id="ARBA00008591"/>
    </source>
</evidence>
<comment type="similarity">
    <text evidence="1">Belongs to the UPF0111 family.</text>
</comment>
<dbReference type="EMBL" id="JAWNGA010000009">
    <property type="protein sequence ID" value="MDY5133284.1"/>
    <property type="molecule type" value="Genomic_DNA"/>
</dbReference>
<proteinExistence type="inferred from homology"/>
<dbReference type="PANTHER" id="PTHR37298">
    <property type="entry name" value="UPF0111 PROTEIN YKAA"/>
    <property type="match status" value="1"/>
</dbReference>
<dbReference type="InterPro" id="IPR018445">
    <property type="entry name" value="Put_Phosphate_transp_reg"/>
</dbReference>
<keyword evidence="4" id="KW-1185">Reference proteome</keyword>
<dbReference type="PANTHER" id="PTHR37298:SF1">
    <property type="entry name" value="UPF0111 PROTEIN YKAA"/>
    <property type="match status" value="1"/>
</dbReference>
<dbReference type="Proteomes" id="UP001275049">
    <property type="component" value="Unassembled WGS sequence"/>
</dbReference>
<organism evidence="3 5">
    <name type="scientific">Actinotignum urinale</name>
    <dbReference type="NCBI Taxonomy" id="190146"/>
    <lineage>
        <taxon>Bacteria</taxon>
        <taxon>Bacillati</taxon>
        <taxon>Actinomycetota</taxon>
        <taxon>Actinomycetes</taxon>
        <taxon>Actinomycetales</taxon>
        <taxon>Actinomycetaceae</taxon>
        <taxon>Actinotignum</taxon>
    </lineage>
</organism>
<reference evidence="3 4" key="1">
    <citation type="submission" date="2023-10" db="EMBL/GenBank/DDBJ databases">
        <title>Whole Genome based description of the genera Actinobaculum and Actinotignum reveals a complex phylogenetic relationship within the species included in the genus Actinotignum.</title>
        <authorList>
            <person name="Jensen C.S."/>
            <person name="Dargis R."/>
            <person name="Kemp M."/>
            <person name="Christensen J.J."/>
        </authorList>
    </citation>
    <scope>NUCLEOTIDE SEQUENCE</scope>
    <source>
        <strain evidence="3">SLA_B511</strain>
        <strain evidence="2 4">SLA_B974</strain>
    </source>
</reference>
<evidence type="ECO:0000313" key="5">
    <source>
        <dbReference type="Proteomes" id="UP001281731"/>
    </source>
</evidence>
<name>A0AAW9HVL2_9ACTO</name>
<protein>
    <submittedName>
        <fullName evidence="3">DUF47 family protein</fullName>
    </submittedName>
</protein>